<protein>
    <submittedName>
        <fullName evidence="2">Uncharacterized protein</fullName>
    </submittedName>
</protein>
<organism evidence="2 3">
    <name type="scientific">Maudiozyma exigua</name>
    <name type="common">Yeast</name>
    <name type="synonym">Kazachstania exigua</name>
    <dbReference type="NCBI Taxonomy" id="34358"/>
    <lineage>
        <taxon>Eukaryota</taxon>
        <taxon>Fungi</taxon>
        <taxon>Dikarya</taxon>
        <taxon>Ascomycota</taxon>
        <taxon>Saccharomycotina</taxon>
        <taxon>Saccharomycetes</taxon>
        <taxon>Saccharomycetales</taxon>
        <taxon>Saccharomycetaceae</taxon>
        <taxon>Maudiozyma</taxon>
    </lineage>
</organism>
<name>A0A9P6VYM1_MAUEX</name>
<comment type="caution">
    <text evidence="2">The sequence shown here is derived from an EMBL/GenBank/DDBJ whole genome shotgun (WGS) entry which is preliminary data.</text>
</comment>
<feature type="non-terminal residue" evidence="2">
    <location>
        <position position="68"/>
    </location>
</feature>
<reference evidence="2 3" key="1">
    <citation type="submission" date="2020-11" db="EMBL/GenBank/DDBJ databases">
        <title>Kefir isolates.</title>
        <authorList>
            <person name="Marcisauskas S."/>
            <person name="Kim Y."/>
            <person name="Blasche S."/>
        </authorList>
    </citation>
    <scope>NUCLEOTIDE SEQUENCE [LARGE SCALE GENOMIC DNA]</scope>
    <source>
        <strain evidence="2 3">OG2</strain>
    </source>
</reference>
<dbReference type="Proteomes" id="UP000750334">
    <property type="component" value="Unassembled WGS sequence"/>
</dbReference>
<evidence type="ECO:0000313" key="3">
    <source>
        <dbReference type="Proteomes" id="UP000750334"/>
    </source>
</evidence>
<evidence type="ECO:0000256" key="1">
    <source>
        <dbReference type="SAM" id="MobiDB-lite"/>
    </source>
</evidence>
<feature type="region of interest" description="Disordered" evidence="1">
    <location>
        <begin position="1"/>
        <end position="49"/>
    </location>
</feature>
<sequence>MSYGNNRNHQQQYPRQQQQQQQDSNMYVTTSGGGRNAPKQIHVAHRRSQSELTNLMIEQFTLQKQLEM</sequence>
<gene>
    <name evidence="2" type="ORF">C6P45_002340</name>
</gene>
<evidence type="ECO:0000313" key="2">
    <source>
        <dbReference type="EMBL" id="KAG0657791.1"/>
    </source>
</evidence>
<keyword evidence="3" id="KW-1185">Reference proteome</keyword>
<accession>A0A9P6VYM1</accession>
<dbReference type="EMBL" id="PUHR01000228">
    <property type="protein sequence ID" value="KAG0657791.1"/>
    <property type="molecule type" value="Genomic_DNA"/>
</dbReference>
<proteinExistence type="predicted"/>
<dbReference type="AlphaFoldDB" id="A0A9P6VYM1"/>
<feature type="compositionally biased region" description="Low complexity" evidence="1">
    <location>
        <begin position="10"/>
        <end position="22"/>
    </location>
</feature>